<evidence type="ECO:0000259" key="2">
    <source>
        <dbReference type="PROSITE" id="PS50853"/>
    </source>
</evidence>
<feature type="non-terminal residue" evidence="3">
    <location>
        <position position="688"/>
    </location>
</feature>
<dbReference type="OrthoDB" id="114660at2759"/>
<reference evidence="3 4" key="1">
    <citation type="journal article" date="2018" name="Sci. Rep.">
        <title>Comparative analysis of the Pocillopora damicornis genome highlights role of immune system in coral evolution.</title>
        <authorList>
            <person name="Cunning R."/>
            <person name="Bay R.A."/>
            <person name="Gillette P."/>
            <person name="Baker A.C."/>
            <person name="Traylor-Knowles N."/>
        </authorList>
    </citation>
    <scope>NUCLEOTIDE SEQUENCE [LARGE SCALE GENOMIC DNA]</scope>
    <source>
        <strain evidence="3">RSMAS</strain>
        <tissue evidence="3">Whole animal</tissue>
    </source>
</reference>
<protein>
    <recommendedName>
        <fullName evidence="2">Fibronectin type-III domain-containing protein</fullName>
    </recommendedName>
</protein>
<feature type="domain" description="Fibronectin type-III" evidence="2">
    <location>
        <begin position="14"/>
        <end position="112"/>
    </location>
</feature>
<dbReference type="FunFam" id="2.60.40.10:FF:000028">
    <property type="entry name" value="Neuronal cell adhesion molecule"/>
    <property type="match status" value="3"/>
</dbReference>
<dbReference type="AlphaFoldDB" id="A0A3M6UNR8"/>
<feature type="domain" description="Fibronectin type-III" evidence="2">
    <location>
        <begin position="398"/>
        <end position="490"/>
    </location>
</feature>
<dbReference type="EMBL" id="RCHS01001075">
    <property type="protein sequence ID" value="RMX55337.1"/>
    <property type="molecule type" value="Genomic_DNA"/>
</dbReference>
<dbReference type="InterPro" id="IPR013783">
    <property type="entry name" value="Ig-like_fold"/>
</dbReference>
<feature type="domain" description="Fibronectin type-III" evidence="2">
    <location>
        <begin position="496"/>
        <end position="589"/>
    </location>
</feature>
<dbReference type="PANTHER" id="PTHR46957:SF3">
    <property type="entry name" value="CYTOKINE RECEPTOR"/>
    <property type="match status" value="1"/>
</dbReference>
<dbReference type="STRING" id="46731.A0A3M6UNR8"/>
<feature type="domain" description="Fibronectin type-III" evidence="2">
    <location>
        <begin position="197"/>
        <end position="297"/>
    </location>
</feature>
<evidence type="ECO:0000256" key="1">
    <source>
        <dbReference type="ARBA" id="ARBA00022737"/>
    </source>
</evidence>
<comment type="caution">
    <text evidence="3">The sequence shown here is derived from an EMBL/GenBank/DDBJ whole genome shotgun (WGS) entry which is preliminary data.</text>
</comment>
<organism evidence="3 4">
    <name type="scientific">Pocillopora damicornis</name>
    <name type="common">Cauliflower coral</name>
    <name type="synonym">Millepora damicornis</name>
    <dbReference type="NCBI Taxonomy" id="46731"/>
    <lineage>
        <taxon>Eukaryota</taxon>
        <taxon>Metazoa</taxon>
        <taxon>Cnidaria</taxon>
        <taxon>Anthozoa</taxon>
        <taxon>Hexacorallia</taxon>
        <taxon>Scleractinia</taxon>
        <taxon>Astrocoeniina</taxon>
        <taxon>Pocilloporidae</taxon>
        <taxon>Pocillopora</taxon>
    </lineage>
</organism>
<keyword evidence="4" id="KW-1185">Reference proteome</keyword>
<dbReference type="InterPro" id="IPR003961">
    <property type="entry name" value="FN3_dom"/>
</dbReference>
<evidence type="ECO:0000313" key="4">
    <source>
        <dbReference type="Proteomes" id="UP000275408"/>
    </source>
</evidence>
<feature type="domain" description="Fibronectin type-III" evidence="2">
    <location>
        <begin position="594"/>
        <end position="688"/>
    </location>
</feature>
<dbReference type="Gene3D" id="2.60.40.10">
    <property type="entry name" value="Immunoglobulins"/>
    <property type="match status" value="6"/>
</dbReference>
<evidence type="ECO:0000313" key="3">
    <source>
        <dbReference type="EMBL" id="RMX55337.1"/>
    </source>
</evidence>
<name>A0A3M6UNR8_POCDA</name>
<dbReference type="PROSITE" id="PS50853">
    <property type="entry name" value="FN3"/>
    <property type="match status" value="6"/>
</dbReference>
<proteinExistence type="predicted"/>
<dbReference type="PANTHER" id="PTHR46957">
    <property type="entry name" value="CYTOKINE RECEPTOR"/>
    <property type="match status" value="1"/>
</dbReference>
<dbReference type="SMART" id="SM00060">
    <property type="entry name" value="FN3"/>
    <property type="match status" value="6"/>
</dbReference>
<gene>
    <name evidence="3" type="ORF">pdam_00019117</name>
</gene>
<dbReference type="GO" id="GO:0016020">
    <property type="term" value="C:membrane"/>
    <property type="evidence" value="ECO:0007669"/>
    <property type="project" value="UniProtKB-SubCell"/>
</dbReference>
<dbReference type="InterPro" id="IPR036116">
    <property type="entry name" value="FN3_sf"/>
</dbReference>
<dbReference type="CDD" id="cd00063">
    <property type="entry name" value="FN3"/>
    <property type="match status" value="6"/>
</dbReference>
<dbReference type="SUPFAM" id="SSF49265">
    <property type="entry name" value="Fibronectin type III"/>
    <property type="match status" value="4"/>
</dbReference>
<sequence>MAIECEAIRFVNVPDGNVRIIDAHAPNSTCVSVTWTGLPEEKSQGALQGYKILYKATSVESPYKAFVTYGAVTSVLIKDLRPSTQYILMVFAFNVYGDGRHSQPVNVTTQGNSALMFTGRGSFVYQAAYWAITDGEVTAVLRQVTKTTNSIQLEGLEAFTVYVVQVKVVGMNGTAGHIWGQAKISTDEAVGFFFSVPSAGPKITAVHNTSSTSIFIKWKPIPKDKTRGILLGYKLAFAEAGSQRPTFLTASSNATSAEAIDLEKFSIYVIVIQGYTRRGTGIASYVRSNTGEDVPSRPPGNVTAFANGTGVIRVTWIPVEAEFVHGILRGYKVRFKELAQTSALDWITETVGSSVNYIELSGLKPQTTYEVQVSAFTIRDGNYSESVIATTLKGPLSHPQNVTAHSTSPTSITVNWNRVIVAEVINASLCYLVQWTEDGNGVERNATANTTSYVITDLRMATEYNVCVATVHNAVISEFSSKVLVRTQDLQVPSSPPENVFVRTTNHSDLQITWSRVPSSAAHSVVIGYHVRVARENGKEIAIATCPFRANTSLSNLTVYQNYCVAVAAFSRRGIGPVSLRKCAVVDDGAICPPPQQLIVRNVTATNASLKLVYDGACVNASFVTGYRVTYSSSANRSQLEIPDARSTSVFLQNLMPNTTYQVEIMVLTLNGKDSVPSEPMQFITKES</sequence>
<dbReference type="Proteomes" id="UP000275408">
    <property type="component" value="Unassembled WGS sequence"/>
</dbReference>
<feature type="domain" description="Fibronectin type-III" evidence="2">
    <location>
        <begin position="298"/>
        <end position="394"/>
    </location>
</feature>
<accession>A0A3M6UNR8</accession>
<keyword evidence="1" id="KW-0677">Repeat</keyword>
<dbReference type="Pfam" id="PF00041">
    <property type="entry name" value="fn3"/>
    <property type="match status" value="6"/>
</dbReference>
<dbReference type="InterPro" id="IPR050713">
    <property type="entry name" value="RTP_Phos/Ushers"/>
</dbReference>